<feature type="compositionally biased region" description="Basic and acidic residues" evidence="2">
    <location>
        <begin position="426"/>
        <end position="445"/>
    </location>
</feature>
<proteinExistence type="inferred from homology"/>
<feature type="compositionally biased region" description="Acidic residues" evidence="2">
    <location>
        <begin position="43"/>
        <end position="52"/>
    </location>
</feature>
<dbReference type="Pfam" id="PF13489">
    <property type="entry name" value="Methyltransf_23"/>
    <property type="match status" value="1"/>
</dbReference>
<feature type="region of interest" description="Disordered" evidence="2">
    <location>
        <begin position="1"/>
        <end position="106"/>
    </location>
</feature>
<reference evidence="3 4" key="1">
    <citation type="submission" date="2024-01" db="EMBL/GenBank/DDBJ databases">
        <authorList>
            <person name="Allen C."/>
            <person name="Tagirdzhanova G."/>
        </authorList>
    </citation>
    <scope>NUCLEOTIDE SEQUENCE [LARGE SCALE GENOMIC DNA]</scope>
</reference>
<protein>
    <recommendedName>
        <fullName evidence="5">Methyltransferase domain-containing protein</fullName>
    </recommendedName>
</protein>
<dbReference type="Gene3D" id="3.40.50.150">
    <property type="entry name" value="Vaccinia Virus protein VP39"/>
    <property type="match status" value="1"/>
</dbReference>
<name>A0ABP0B7E1_9PEZI</name>
<evidence type="ECO:0008006" key="5">
    <source>
        <dbReference type="Google" id="ProtNLM"/>
    </source>
</evidence>
<sequence>MSEPTAATAAPTASAPASTAAPATDAVAQQPDAQSVAPPVPYDENDDNDGEDAPSGHVPMASRLSLISWGDGSTPSMPVIDDSTSGDEVYENGGDDTDSRSDLDSDVDSTLDLGIKSTTTSLRSSIYDYVEENGRTYHRFKEGKYPLPNDIQEQARLDLQHAIFLLMAHGKSYMAPIDKPKRVLDFATGTGIWAIEFALEFPDSHVVGTDLSPIQPAFIPANCTFEVDDAEDEWSFGEPFDYIHGRALVSCFRNPAAVIRSAVDSLAEGGFLELQDGHFPLKFASPPPENCALVRWIGLILEAAARAGRPWTNTCYYKQWMEEAGLENVVQRHFYWPVSPWARGAYYKTLGAYVQQDLLNGIEGLSLKLLSLLGWSFGDIQNLLVEIRRDLLDTSIHAYIEVSFFWGRKPVTGEKKEASSEAAAAETEKTTETAEAEAEKPAAEV</sequence>
<dbReference type="PANTHER" id="PTHR43591">
    <property type="entry name" value="METHYLTRANSFERASE"/>
    <property type="match status" value="1"/>
</dbReference>
<comment type="similarity">
    <text evidence="1">Belongs to the methyltransferase superfamily. LaeA methyltransferase family.</text>
</comment>
<evidence type="ECO:0000313" key="3">
    <source>
        <dbReference type="EMBL" id="CAK7215225.1"/>
    </source>
</evidence>
<dbReference type="InterPro" id="IPR029063">
    <property type="entry name" value="SAM-dependent_MTases_sf"/>
</dbReference>
<feature type="compositionally biased region" description="Acidic residues" evidence="2">
    <location>
        <begin position="84"/>
        <end position="96"/>
    </location>
</feature>
<comment type="caution">
    <text evidence="3">The sequence shown here is derived from an EMBL/GenBank/DDBJ whole genome shotgun (WGS) entry which is preliminary data.</text>
</comment>
<dbReference type="CDD" id="cd02440">
    <property type="entry name" value="AdoMet_MTases"/>
    <property type="match status" value="1"/>
</dbReference>
<feature type="compositionally biased region" description="Low complexity" evidence="2">
    <location>
        <begin position="1"/>
        <end position="33"/>
    </location>
</feature>
<dbReference type="Proteomes" id="UP001642406">
    <property type="component" value="Unassembled WGS sequence"/>
</dbReference>
<evidence type="ECO:0000256" key="2">
    <source>
        <dbReference type="SAM" id="MobiDB-lite"/>
    </source>
</evidence>
<accession>A0ABP0B7E1</accession>
<dbReference type="SUPFAM" id="SSF53335">
    <property type="entry name" value="S-adenosyl-L-methionine-dependent methyltransferases"/>
    <property type="match status" value="1"/>
</dbReference>
<dbReference type="PANTHER" id="PTHR43591:SF102">
    <property type="entry name" value="S-ADENOSYL-L-METHIONINE-DEPENDENT METHYLTRANSFERASE"/>
    <property type="match status" value="1"/>
</dbReference>
<keyword evidence="4" id="KW-1185">Reference proteome</keyword>
<evidence type="ECO:0000313" key="4">
    <source>
        <dbReference type="Proteomes" id="UP001642406"/>
    </source>
</evidence>
<feature type="region of interest" description="Disordered" evidence="2">
    <location>
        <begin position="413"/>
        <end position="445"/>
    </location>
</feature>
<organism evidence="3 4">
    <name type="scientific">Sporothrix bragantina</name>
    <dbReference type="NCBI Taxonomy" id="671064"/>
    <lineage>
        <taxon>Eukaryota</taxon>
        <taxon>Fungi</taxon>
        <taxon>Dikarya</taxon>
        <taxon>Ascomycota</taxon>
        <taxon>Pezizomycotina</taxon>
        <taxon>Sordariomycetes</taxon>
        <taxon>Sordariomycetidae</taxon>
        <taxon>Ophiostomatales</taxon>
        <taxon>Ophiostomataceae</taxon>
        <taxon>Sporothrix</taxon>
    </lineage>
</organism>
<gene>
    <name evidence="3" type="ORF">SBRCBS47491_002410</name>
</gene>
<evidence type="ECO:0000256" key="1">
    <source>
        <dbReference type="ARBA" id="ARBA00038158"/>
    </source>
</evidence>
<dbReference type="EMBL" id="CAWUHC010000014">
    <property type="protein sequence ID" value="CAK7215225.1"/>
    <property type="molecule type" value="Genomic_DNA"/>
</dbReference>